<proteinExistence type="predicted"/>
<evidence type="ECO:0008006" key="8">
    <source>
        <dbReference type="Google" id="ProtNLM"/>
    </source>
</evidence>
<feature type="domain" description="CUB" evidence="4">
    <location>
        <begin position="232"/>
        <end position="336"/>
    </location>
</feature>
<keyword evidence="3" id="KW-0768">Sushi</keyword>
<dbReference type="CDD" id="cd00041">
    <property type="entry name" value="CUB"/>
    <property type="match status" value="2"/>
</dbReference>
<dbReference type="Proteomes" id="UP000472264">
    <property type="component" value="Chromosome 11"/>
</dbReference>
<dbReference type="InterPro" id="IPR035976">
    <property type="entry name" value="Sushi/SCR/CCP_sf"/>
</dbReference>
<dbReference type="CDD" id="cd00033">
    <property type="entry name" value="CCP"/>
    <property type="match status" value="1"/>
</dbReference>
<feature type="domain" description="Sushi" evidence="5">
    <location>
        <begin position="167"/>
        <end position="228"/>
    </location>
</feature>
<dbReference type="Pfam" id="PF00084">
    <property type="entry name" value="Sushi"/>
    <property type="match status" value="1"/>
</dbReference>
<dbReference type="InterPro" id="IPR035914">
    <property type="entry name" value="Sperma_CUB_dom_sf"/>
</dbReference>
<sequence length="357" mass="39330">MLHAAGDNGCCSAWCKQFDCGCVFFLCLYHAEEFGFKASHPFNSCLFLFLLTAQNCSYTLHSPNGTIESPGYPYGYPNYANCTWVIVAAEHNRIQLVFQGFALEEDFDILSVYDGPPSPGNLRTRLTGFQLPSPIVSTGARLTLWLLSDYAVSGQGFKAVYEALPSYTCGNPGQLINGHQQGSTFNIGDKIRYSCSSGYVLEGHTTLSCLATSAGTAAWDFPLPYCRADDGCGGTLRGQSGVIKTPNYPAEYNNNADCTWTVLAEPGDTIALVFSDFQLEDDYDLLEVSGTEGSSQWFTGPNLPSPIISSKNWLRLHFTSDGNHKLRGFSAQYQGRRHSHSTKFIFRLFQQLCITFI</sequence>
<keyword evidence="2" id="KW-1015">Disulfide bond</keyword>
<comment type="caution">
    <text evidence="3">Lacks conserved residue(s) required for the propagation of feature annotation.</text>
</comment>
<dbReference type="FunFam" id="2.60.120.290:FF:000001">
    <property type="entry name" value="CUB and sushi domain-containing protein 3 isoform X1"/>
    <property type="match status" value="2"/>
</dbReference>
<feature type="domain" description="CUB" evidence="4">
    <location>
        <begin position="56"/>
        <end position="164"/>
    </location>
</feature>
<dbReference type="PROSITE" id="PS01180">
    <property type="entry name" value="CUB"/>
    <property type="match status" value="2"/>
</dbReference>
<keyword evidence="1" id="KW-0677">Repeat</keyword>
<dbReference type="SMART" id="SM00032">
    <property type="entry name" value="CCP"/>
    <property type="match status" value="1"/>
</dbReference>
<evidence type="ECO:0000256" key="2">
    <source>
        <dbReference type="ARBA" id="ARBA00023157"/>
    </source>
</evidence>
<accession>A0A665TDD9</accession>
<dbReference type="AlphaFoldDB" id="A0A665TDD9"/>
<dbReference type="Gene3D" id="2.10.70.10">
    <property type="entry name" value="Complement Module, domain 1"/>
    <property type="match status" value="1"/>
</dbReference>
<dbReference type="Pfam" id="PF00431">
    <property type="entry name" value="CUB"/>
    <property type="match status" value="2"/>
</dbReference>
<protein>
    <recommendedName>
        <fullName evidence="8">CUB and Sushi multiple domains 2</fullName>
    </recommendedName>
</protein>
<dbReference type="Ensembl" id="ENSENLT00000004232.1">
    <property type="protein sequence ID" value="ENSENLP00000003992.1"/>
    <property type="gene ID" value="ENSENLG00000001973.1"/>
</dbReference>
<reference evidence="6" key="3">
    <citation type="submission" date="2025-09" db="UniProtKB">
        <authorList>
            <consortium name="Ensembl"/>
        </authorList>
    </citation>
    <scope>IDENTIFICATION</scope>
</reference>
<evidence type="ECO:0000313" key="6">
    <source>
        <dbReference type="Ensembl" id="ENSENLP00000003992.1"/>
    </source>
</evidence>
<evidence type="ECO:0000259" key="4">
    <source>
        <dbReference type="PROSITE" id="PS01180"/>
    </source>
</evidence>
<dbReference type="SUPFAM" id="SSF57535">
    <property type="entry name" value="Complement control module/SCR domain"/>
    <property type="match status" value="1"/>
</dbReference>
<keyword evidence="7" id="KW-1185">Reference proteome</keyword>
<evidence type="ECO:0000313" key="7">
    <source>
        <dbReference type="Proteomes" id="UP000472264"/>
    </source>
</evidence>
<dbReference type="SMART" id="SM00042">
    <property type="entry name" value="CUB"/>
    <property type="match status" value="2"/>
</dbReference>
<reference evidence="6" key="2">
    <citation type="submission" date="2025-08" db="UniProtKB">
        <authorList>
            <consortium name="Ensembl"/>
        </authorList>
    </citation>
    <scope>IDENTIFICATION</scope>
</reference>
<dbReference type="InterPro" id="IPR000436">
    <property type="entry name" value="Sushi_SCR_CCP_dom"/>
</dbReference>
<evidence type="ECO:0000259" key="5">
    <source>
        <dbReference type="PROSITE" id="PS50923"/>
    </source>
</evidence>
<evidence type="ECO:0000256" key="1">
    <source>
        <dbReference type="ARBA" id="ARBA00022737"/>
    </source>
</evidence>
<reference evidence="6" key="1">
    <citation type="submission" date="2021-04" db="EMBL/GenBank/DDBJ databases">
        <authorList>
            <consortium name="Wellcome Sanger Institute Data Sharing"/>
        </authorList>
    </citation>
    <scope>NUCLEOTIDE SEQUENCE [LARGE SCALE GENOMIC DNA]</scope>
</reference>
<dbReference type="PANTHER" id="PTHR24251:SF37">
    <property type="entry name" value="CUB DOMAIN-CONTAINING PROTEIN"/>
    <property type="match status" value="1"/>
</dbReference>
<dbReference type="Gene3D" id="2.60.120.290">
    <property type="entry name" value="Spermadhesin, CUB domain"/>
    <property type="match status" value="2"/>
</dbReference>
<dbReference type="PROSITE" id="PS50923">
    <property type="entry name" value="SUSHI"/>
    <property type="match status" value="1"/>
</dbReference>
<evidence type="ECO:0000256" key="3">
    <source>
        <dbReference type="PROSITE-ProRule" id="PRU00302"/>
    </source>
</evidence>
<dbReference type="PANTHER" id="PTHR24251">
    <property type="entry name" value="OVOCHYMASE-RELATED"/>
    <property type="match status" value="1"/>
</dbReference>
<dbReference type="SUPFAM" id="SSF49854">
    <property type="entry name" value="Spermadhesin, CUB domain"/>
    <property type="match status" value="2"/>
</dbReference>
<organism evidence="6 7">
    <name type="scientific">Echeneis naucrates</name>
    <name type="common">Live sharksucker</name>
    <dbReference type="NCBI Taxonomy" id="173247"/>
    <lineage>
        <taxon>Eukaryota</taxon>
        <taxon>Metazoa</taxon>
        <taxon>Chordata</taxon>
        <taxon>Craniata</taxon>
        <taxon>Vertebrata</taxon>
        <taxon>Euteleostomi</taxon>
        <taxon>Actinopterygii</taxon>
        <taxon>Neopterygii</taxon>
        <taxon>Teleostei</taxon>
        <taxon>Neoteleostei</taxon>
        <taxon>Acanthomorphata</taxon>
        <taxon>Carangaria</taxon>
        <taxon>Carangiformes</taxon>
        <taxon>Echeneidae</taxon>
        <taxon>Echeneis</taxon>
    </lineage>
</organism>
<dbReference type="InterPro" id="IPR000859">
    <property type="entry name" value="CUB_dom"/>
</dbReference>
<name>A0A665TDD9_ECHNA</name>